<proteinExistence type="predicted"/>
<reference evidence="1" key="1">
    <citation type="journal article" date="2021" name="Proc. Natl. Acad. Sci. U.S.A.">
        <title>A Catalog of Tens of Thousands of Viruses from Human Metagenomes Reveals Hidden Associations with Chronic Diseases.</title>
        <authorList>
            <person name="Tisza M.J."/>
            <person name="Buck C.B."/>
        </authorList>
    </citation>
    <scope>NUCLEOTIDE SEQUENCE</scope>
    <source>
        <strain evidence="1">Ctq9w2</strain>
    </source>
</reference>
<sequence>MQEYKDWDGNLLPDPAPRIHNVYIGTIIKTEHKIIDEPLETRGRGQHRFISETREYEVIAVYPHMVQTRDRKNGFTKCFSYGELTTMGLEWQGRRQQSC</sequence>
<protein>
    <submittedName>
        <fullName evidence="1">Uncharacterized protein</fullName>
    </submittedName>
</protein>
<name>A0A8S5PXT6_9CAUD</name>
<dbReference type="EMBL" id="BK015530">
    <property type="protein sequence ID" value="DAE11323.1"/>
    <property type="molecule type" value="Genomic_DNA"/>
</dbReference>
<evidence type="ECO:0000313" key="1">
    <source>
        <dbReference type="EMBL" id="DAE11323.1"/>
    </source>
</evidence>
<organism evidence="1">
    <name type="scientific">Myoviridae sp. ctq9w2</name>
    <dbReference type="NCBI Taxonomy" id="2825177"/>
    <lineage>
        <taxon>Viruses</taxon>
        <taxon>Duplodnaviria</taxon>
        <taxon>Heunggongvirae</taxon>
        <taxon>Uroviricota</taxon>
        <taxon>Caudoviricetes</taxon>
    </lineage>
</organism>
<accession>A0A8S5PXT6</accession>